<proteinExistence type="predicted"/>
<evidence type="ECO:0000313" key="1">
    <source>
        <dbReference type="EMBL" id="MBU2951170.1"/>
    </source>
</evidence>
<dbReference type="EMBL" id="JAHKPD010000015">
    <property type="protein sequence ID" value="MBU2951170.1"/>
    <property type="molecule type" value="Genomic_DNA"/>
</dbReference>
<reference evidence="1" key="1">
    <citation type="submission" date="2021-05" db="EMBL/GenBank/DDBJ databases">
        <title>Draft genomes of bacteria isolated from model marine particles.</title>
        <authorList>
            <person name="Datta M.S."/>
            <person name="Schwartzman J.A."/>
            <person name="Enke T.N."/>
            <person name="Saavedra J."/>
            <person name="Cermak N."/>
            <person name="Cordero O.X."/>
        </authorList>
    </citation>
    <scope>NUCLEOTIDE SEQUENCE</scope>
    <source>
        <strain evidence="1">I2M19</strain>
    </source>
</reference>
<comment type="caution">
    <text evidence="1">The sequence shown here is derived from an EMBL/GenBank/DDBJ whole genome shotgun (WGS) entry which is preliminary data.</text>
</comment>
<accession>A0ACC5UA56</accession>
<keyword evidence="2" id="KW-1185">Reference proteome</keyword>
<gene>
    <name evidence="1" type="ORF">KO493_10725</name>
</gene>
<organism evidence="1 2">
    <name type="scientific">Pseudotamlana agarivorans</name>
    <dbReference type="NCBI Taxonomy" id="481183"/>
    <lineage>
        <taxon>Bacteria</taxon>
        <taxon>Pseudomonadati</taxon>
        <taxon>Bacteroidota</taxon>
        <taxon>Flavobacteriia</taxon>
        <taxon>Flavobacteriales</taxon>
        <taxon>Flavobacteriaceae</taxon>
        <taxon>Pseudotamlana</taxon>
    </lineage>
</organism>
<evidence type="ECO:0000313" key="2">
    <source>
        <dbReference type="Proteomes" id="UP001647509"/>
    </source>
</evidence>
<protein>
    <submittedName>
        <fullName evidence="1">DUF1566 domain-containing protein</fullName>
    </submittedName>
</protein>
<sequence>MKITFLNLLLLITLFYGCSNDENTDINNESSEEEVIELPTPDKPYSIVDTGVSEFFSDTALITELTVEQAFYGQDATYSGNLASYTDNGDGTITDNVTGLMWEQDMGDKITFDEAFTKAENSSLGDYTDWRVPTLKELYSLINFTGRVQGETAIDMFIDTDFFNQPLGDTSIGEREIDAQTWSSTEYVGLTMNGDQTVFGVNFVDGRIKGYPKFKPLSGTANEMYFRMVRGNTEYGENNYVDNGDGTISDLATGLMWQKADDGVSKDWEEALEYSKNLELALYSDWRLPNAKELQSIVDYSRSPQTTNSPAISTIFETTEINDPEGNPGHYPFFWTSTTHLDGVNPYNGAVYIAFGEGLGQMNGNLLDVHGAGCQRSDPKSGDINDYPEYFGPQGDVRYVYNYVRAVRTIE</sequence>
<dbReference type="Proteomes" id="UP001647509">
    <property type="component" value="Unassembled WGS sequence"/>
</dbReference>
<name>A0ACC5UA56_9FLAO</name>